<accession>A0A0G4HIR2</accession>
<evidence type="ECO:0000256" key="1">
    <source>
        <dbReference type="SAM" id="MobiDB-lite"/>
    </source>
</evidence>
<dbReference type="AlphaFoldDB" id="A0A0G4HIR2"/>
<reference evidence="2" key="1">
    <citation type="submission" date="2014-11" db="EMBL/GenBank/DDBJ databases">
        <authorList>
            <person name="Otto D Thomas"/>
            <person name="Naeem Raeece"/>
        </authorList>
    </citation>
    <scope>NUCLEOTIDE SEQUENCE</scope>
</reference>
<feature type="compositionally biased region" description="Basic and acidic residues" evidence="1">
    <location>
        <begin position="15"/>
        <end position="27"/>
    </location>
</feature>
<feature type="compositionally biased region" description="Pro residues" evidence="1">
    <location>
        <begin position="30"/>
        <end position="39"/>
    </location>
</feature>
<dbReference type="VEuPathDB" id="CryptoDB:Cvel_27953"/>
<feature type="region of interest" description="Disordered" evidence="1">
    <location>
        <begin position="1"/>
        <end position="41"/>
    </location>
</feature>
<evidence type="ECO:0000313" key="2">
    <source>
        <dbReference type="EMBL" id="CEM43956.1"/>
    </source>
</evidence>
<proteinExistence type="predicted"/>
<protein>
    <submittedName>
        <fullName evidence="2">Uncharacterized protein</fullName>
    </submittedName>
</protein>
<organism evidence="2">
    <name type="scientific">Chromera velia CCMP2878</name>
    <dbReference type="NCBI Taxonomy" id="1169474"/>
    <lineage>
        <taxon>Eukaryota</taxon>
        <taxon>Sar</taxon>
        <taxon>Alveolata</taxon>
        <taxon>Colpodellida</taxon>
        <taxon>Chromeraceae</taxon>
        <taxon>Chromera</taxon>
    </lineage>
</organism>
<gene>
    <name evidence="2" type="ORF">Cvel_27953</name>
</gene>
<name>A0A0G4HIR2_9ALVE</name>
<sequence>MMSSPVRGRGPSQQSHRERRERVRRGDIAPPVPPVPPAAEPARPAWTNAYIWRLEHEKEVALLAQGRGRGCVSTVKEKAVSKSVKAANAIVSDFANCSGKEESCEGKKGEQCHEVFEGKGFPSISVSLQMVCLHLAFIPLLEIPPPSSNGGSVQPLHIQHTGDGHEAHRQVKRRNGNITNMMYRCTLFHKHWNSLFFSRSVVHKNECTAESWAILPSLPPHRNSLVCLSALV</sequence>
<dbReference type="EMBL" id="CDMZ01002804">
    <property type="protein sequence ID" value="CEM43956.1"/>
    <property type="molecule type" value="Genomic_DNA"/>
</dbReference>